<evidence type="ECO:0000313" key="1">
    <source>
        <dbReference type="EMBL" id="PWK27788.1"/>
    </source>
</evidence>
<accession>A0A316EBF9</accession>
<dbReference type="OrthoDB" id="960951at2"/>
<gene>
    <name evidence="1" type="ORF">LV89_01195</name>
</gene>
<keyword evidence="2" id="KW-1185">Reference proteome</keyword>
<dbReference type="RefSeq" id="WP_109741959.1">
    <property type="nucleotide sequence ID" value="NZ_QGGO01000005.1"/>
</dbReference>
<reference evidence="1 2" key="1">
    <citation type="submission" date="2018-05" db="EMBL/GenBank/DDBJ databases">
        <title>Genomic Encyclopedia of Archaeal and Bacterial Type Strains, Phase II (KMG-II): from individual species to whole genera.</title>
        <authorList>
            <person name="Goeker M."/>
        </authorList>
    </citation>
    <scope>NUCLEOTIDE SEQUENCE [LARGE SCALE GENOMIC DNA]</scope>
    <source>
        <strain evidence="1 2">DSM 22214</strain>
    </source>
</reference>
<dbReference type="Proteomes" id="UP000245489">
    <property type="component" value="Unassembled WGS sequence"/>
</dbReference>
<comment type="caution">
    <text evidence="1">The sequence shown here is derived from an EMBL/GenBank/DDBJ whole genome shotgun (WGS) entry which is preliminary data.</text>
</comment>
<dbReference type="AlphaFoldDB" id="A0A316EBF9"/>
<name>A0A316EBF9_9BACT</name>
<organism evidence="1 2">
    <name type="scientific">Arcicella aurantiaca</name>
    <dbReference type="NCBI Taxonomy" id="591202"/>
    <lineage>
        <taxon>Bacteria</taxon>
        <taxon>Pseudomonadati</taxon>
        <taxon>Bacteroidota</taxon>
        <taxon>Cytophagia</taxon>
        <taxon>Cytophagales</taxon>
        <taxon>Flectobacillaceae</taxon>
        <taxon>Arcicella</taxon>
    </lineage>
</organism>
<sequence length="99" mass="11389">MENLRVYLTKQSSGYGFSILPNQKLKIIEEFGDRANPASFIVVNYGKKSNFQSMLGWLETAVLPLLLGMYNQEDLKKIKTVSFYDPESDTKIEDLNLYE</sequence>
<dbReference type="EMBL" id="QGGO01000005">
    <property type="protein sequence ID" value="PWK27788.1"/>
    <property type="molecule type" value="Genomic_DNA"/>
</dbReference>
<protein>
    <submittedName>
        <fullName evidence="1">Uncharacterized protein</fullName>
    </submittedName>
</protein>
<proteinExistence type="predicted"/>
<evidence type="ECO:0000313" key="2">
    <source>
        <dbReference type="Proteomes" id="UP000245489"/>
    </source>
</evidence>